<name>A0A917EUP1_9MICO</name>
<dbReference type="GO" id="GO:0006099">
    <property type="term" value="P:tricarboxylic acid cycle"/>
    <property type="evidence" value="ECO:0007669"/>
    <property type="project" value="InterPro"/>
</dbReference>
<evidence type="ECO:0000256" key="3">
    <source>
        <dbReference type="ARBA" id="ARBA00022679"/>
    </source>
</evidence>
<dbReference type="PROSITE" id="PS00480">
    <property type="entry name" value="CITRATE_SYNTHASE"/>
    <property type="match status" value="1"/>
</dbReference>
<dbReference type="InterPro" id="IPR036969">
    <property type="entry name" value="Citrate_synthase_sf"/>
</dbReference>
<comment type="similarity">
    <text evidence="2 5 7">Belongs to the citrate synthase family.</text>
</comment>
<dbReference type="InterPro" id="IPR016142">
    <property type="entry name" value="Citrate_synth-like_lrg_a-sub"/>
</dbReference>
<evidence type="ECO:0000313" key="8">
    <source>
        <dbReference type="EMBL" id="GGF16366.1"/>
    </source>
</evidence>
<dbReference type="AlphaFoldDB" id="A0A917EUP1"/>
<accession>A0A917EUP1</accession>
<dbReference type="SUPFAM" id="SSF48256">
    <property type="entry name" value="Citrate synthase"/>
    <property type="match status" value="1"/>
</dbReference>
<feature type="active site" evidence="6">
    <location>
        <position position="274"/>
    </location>
</feature>
<dbReference type="PRINTS" id="PR00143">
    <property type="entry name" value="CITRTSNTHASE"/>
</dbReference>
<keyword evidence="9" id="KW-1185">Reference proteome</keyword>
<evidence type="ECO:0000256" key="5">
    <source>
        <dbReference type="PIRNR" id="PIRNR001369"/>
    </source>
</evidence>
<feature type="active site" evidence="6">
    <location>
        <position position="327"/>
    </location>
</feature>
<gene>
    <name evidence="8" type="ORF">GCM10011399_07720</name>
</gene>
<dbReference type="GO" id="GO:0005975">
    <property type="term" value="P:carbohydrate metabolic process"/>
    <property type="evidence" value="ECO:0007669"/>
    <property type="project" value="TreeGrafter"/>
</dbReference>
<evidence type="ECO:0000256" key="6">
    <source>
        <dbReference type="PIRSR" id="PIRSR001369-1"/>
    </source>
</evidence>
<evidence type="ECO:0000256" key="7">
    <source>
        <dbReference type="RuleBase" id="RU003406"/>
    </source>
</evidence>
<protein>
    <recommendedName>
        <fullName evidence="5">Citrate synthase</fullName>
    </recommendedName>
</protein>
<proteinExistence type="inferred from homology"/>
<dbReference type="Pfam" id="PF00285">
    <property type="entry name" value="Citrate_synt"/>
    <property type="match status" value="1"/>
</dbReference>
<dbReference type="Gene3D" id="1.10.580.10">
    <property type="entry name" value="Citrate Synthase, domain 1"/>
    <property type="match status" value="1"/>
</dbReference>
<comment type="pathway">
    <text evidence="1">Carbohydrate metabolism; tricarboxylic acid cycle.</text>
</comment>
<comment type="catalytic activity">
    <reaction evidence="4">
        <text>oxaloacetate + acetyl-CoA + H2O = citrate + CoA + H(+)</text>
        <dbReference type="Rhea" id="RHEA:16845"/>
        <dbReference type="ChEBI" id="CHEBI:15377"/>
        <dbReference type="ChEBI" id="CHEBI:15378"/>
        <dbReference type="ChEBI" id="CHEBI:16452"/>
        <dbReference type="ChEBI" id="CHEBI:16947"/>
        <dbReference type="ChEBI" id="CHEBI:57287"/>
        <dbReference type="ChEBI" id="CHEBI:57288"/>
        <dbReference type="EC" id="2.3.3.16"/>
    </reaction>
</comment>
<dbReference type="Gene3D" id="1.10.230.10">
    <property type="entry name" value="Cytochrome P450-Terp, domain 2"/>
    <property type="match status" value="1"/>
</dbReference>
<evidence type="ECO:0000256" key="2">
    <source>
        <dbReference type="ARBA" id="ARBA00010566"/>
    </source>
</evidence>
<dbReference type="GO" id="GO:0005829">
    <property type="term" value="C:cytosol"/>
    <property type="evidence" value="ECO:0007669"/>
    <property type="project" value="TreeGrafter"/>
</dbReference>
<dbReference type="PANTHER" id="PTHR11739:SF23">
    <property type="entry name" value="CITRATE SYNTHASE 2-RELATED"/>
    <property type="match status" value="1"/>
</dbReference>
<organism evidence="8 9">
    <name type="scientific">Subtercola lobariae</name>
    <dbReference type="NCBI Taxonomy" id="1588641"/>
    <lineage>
        <taxon>Bacteria</taxon>
        <taxon>Bacillati</taxon>
        <taxon>Actinomycetota</taxon>
        <taxon>Actinomycetes</taxon>
        <taxon>Micrococcales</taxon>
        <taxon>Microbacteriaceae</taxon>
        <taxon>Subtercola</taxon>
    </lineage>
</organism>
<dbReference type="InterPro" id="IPR002020">
    <property type="entry name" value="Citrate_synthase"/>
</dbReference>
<evidence type="ECO:0000256" key="1">
    <source>
        <dbReference type="ARBA" id="ARBA00005163"/>
    </source>
</evidence>
<dbReference type="EMBL" id="BMGP01000001">
    <property type="protein sequence ID" value="GGF16366.1"/>
    <property type="molecule type" value="Genomic_DNA"/>
</dbReference>
<comment type="caution">
    <text evidence="8">The sequence shown here is derived from an EMBL/GenBank/DDBJ whole genome shotgun (WGS) entry which is preliminary data.</text>
</comment>
<dbReference type="PIRSF" id="PIRSF001369">
    <property type="entry name" value="Citrate_synth"/>
    <property type="match status" value="1"/>
</dbReference>
<keyword evidence="3 5" id="KW-0808">Transferase</keyword>
<sequence>MQPTDRMNDTPIDVPRGLTNVIVAETQLSDVRGLEGFYNYRQYSAVDLARTRSLEDVWQLLLDGALPTPLERAAFANEIASYAALDPALDPVLAIAAAASPKADPLAGLRLVLTAEGARVGSLALYDQAPDARRAALVALASKVPTVVAALARLSAGEHPVAPAPHLGFVANYLYMLHGVEAPPEHVAALSAYLVAAIDHGFNASTFTARVIASTGADAASCLVGALGSLSGPLHGGAPSRALDTLDAIGTPENIDAYITAQVLAGSRIMGFGHPVYRTEDPRSALLKQVALGFGGPRVGFAVQVEERIPVLLEQLKPGRELHTNLEWYAAIVMELCGIGRHLFTPTFAVARVLGYTANIMEQAADGKIIRPSARYVGPPAPQPVPAVMR</sequence>
<evidence type="ECO:0000256" key="4">
    <source>
        <dbReference type="ARBA" id="ARBA00049288"/>
    </source>
</evidence>
<dbReference type="InterPro" id="IPR024176">
    <property type="entry name" value="Citrate_synthase_bac-typ"/>
</dbReference>
<dbReference type="RefSeq" id="WP_229715065.1">
    <property type="nucleotide sequence ID" value="NZ_BMGP01000001.1"/>
</dbReference>
<dbReference type="Proteomes" id="UP000598775">
    <property type="component" value="Unassembled WGS sequence"/>
</dbReference>
<evidence type="ECO:0000313" key="9">
    <source>
        <dbReference type="Proteomes" id="UP000598775"/>
    </source>
</evidence>
<dbReference type="PANTHER" id="PTHR11739">
    <property type="entry name" value="CITRATE SYNTHASE"/>
    <property type="match status" value="1"/>
</dbReference>
<dbReference type="InterPro" id="IPR019810">
    <property type="entry name" value="Citrate_synthase_AS"/>
</dbReference>
<reference evidence="8 9" key="1">
    <citation type="journal article" date="2014" name="Int. J. Syst. Evol. Microbiol.">
        <title>Complete genome sequence of Corynebacterium casei LMG S-19264T (=DSM 44701T), isolated from a smear-ripened cheese.</title>
        <authorList>
            <consortium name="US DOE Joint Genome Institute (JGI-PGF)"/>
            <person name="Walter F."/>
            <person name="Albersmeier A."/>
            <person name="Kalinowski J."/>
            <person name="Ruckert C."/>
        </authorList>
    </citation>
    <scope>NUCLEOTIDE SEQUENCE [LARGE SCALE GENOMIC DNA]</scope>
    <source>
        <strain evidence="8 9">CGMCC 1.12976</strain>
    </source>
</reference>
<dbReference type="InterPro" id="IPR016143">
    <property type="entry name" value="Citrate_synth-like_sm_a-sub"/>
</dbReference>
<dbReference type="FunFam" id="1.10.230.10:FF:000007">
    <property type="entry name" value="Citrate synthase"/>
    <property type="match status" value="1"/>
</dbReference>
<dbReference type="GO" id="GO:0036440">
    <property type="term" value="F:citrate synthase activity"/>
    <property type="evidence" value="ECO:0007669"/>
    <property type="project" value="UniProtKB-EC"/>
</dbReference>